<reference evidence="17" key="1">
    <citation type="journal article" date="2019" name="bioRxiv">
        <title>The Genome of the Zebra Mussel, Dreissena polymorpha: A Resource for Invasive Species Research.</title>
        <authorList>
            <person name="McCartney M.A."/>
            <person name="Auch B."/>
            <person name="Kono T."/>
            <person name="Mallez S."/>
            <person name="Zhang Y."/>
            <person name="Obille A."/>
            <person name="Becker A."/>
            <person name="Abrahante J.E."/>
            <person name="Garbe J."/>
            <person name="Badalamenti J.P."/>
            <person name="Herman A."/>
            <person name="Mangelson H."/>
            <person name="Liachko I."/>
            <person name="Sullivan S."/>
            <person name="Sone E.D."/>
            <person name="Koren S."/>
            <person name="Silverstein K.A.T."/>
            <person name="Beckman K.B."/>
            <person name="Gohl D.M."/>
        </authorList>
    </citation>
    <scope>NUCLEOTIDE SEQUENCE</scope>
    <source>
        <strain evidence="17">Duluth1</strain>
        <tissue evidence="17">Whole animal</tissue>
    </source>
</reference>
<evidence type="ECO:0000256" key="13">
    <source>
        <dbReference type="ARBA" id="ARBA00029815"/>
    </source>
</evidence>
<accession>A0A9D4RGI8</accession>
<keyword evidence="8 15" id="KW-0472">Membrane</keyword>
<dbReference type="GO" id="GO:0007204">
    <property type="term" value="P:positive regulation of cytosolic calcium ion concentration"/>
    <property type="evidence" value="ECO:0007669"/>
    <property type="project" value="TreeGrafter"/>
</dbReference>
<dbReference type="GO" id="GO:0004960">
    <property type="term" value="F:thromboxane receptor activity"/>
    <property type="evidence" value="ECO:0007669"/>
    <property type="project" value="UniProtKB-ARBA"/>
</dbReference>
<feature type="transmembrane region" description="Helical" evidence="15">
    <location>
        <begin position="114"/>
        <end position="135"/>
    </location>
</feature>
<feature type="transmembrane region" description="Helical" evidence="15">
    <location>
        <begin position="74"/>
        <end position="94"/>
    </location>
</feature>
<feature type="domain" description="G-protein coupled receptors family 1 profile" evidence="16">
    <location>
        <begin position="53"/>
        <end position="310"/>
    </location>
</feature>
<dbReference type="FunFam" id="1.20.1070.10:FF:000163">
    <property type="entry name" value="Thromboxane A2 receptor"/>
    <property type="match status" value="1"/>
</dbReference>
<evidence type="ECO:0000256" key="6">
    <source>
        <dbReference type="ARBA" id="ARBA00022989"/>
    </source>
</evidence>
<dbReference type="Pfam" id="PF00001">
    <property type="entry name" value="7tm_1"/>
    <property type="match status" value="1"/>
</dbReference>
<evidence type="ECO:0000256" key="12">
    <source>
        <dbReference type="ARBA" id="ARBA00023224"/>
    </source>
</evidence>
<evidence type="ECO:0000256" key="10">
    <source>
        <dbReference type="ARBA" id="ARBA00023170"/>
    </source>
</evidence>
<comment type="similarity">
    <text evidence="14">Belongs to the G-protein coupled receptor 1 family.</text>
</comment>
<reference evidence="17" key="2">
    <citation type="submission" date="2020-11" db="EMBL/GenBank/DDBJ databases">
        <authorList>
            <person name="McCartney M.A."/>
            <person name="Auch B."/>
            <person name="Kono T."/>
            <person name="Mallez S."/>
            <person name="Becker A."/>
            <person name="Gohl D.M."/>
            <person name="Silverstein K.A.T."/>
            <person name="Koren S."/>
            <person name="Bechman K.B."/>
            <person name="Herman A."/>
            <person name="Abrahante J.E."/>
            <person name="Garbe J."/>
        </authorList>
    </citation>
    <scope>NUCLEOTIDE SEQUENCE</scope>
    <source>
        <strain evidence="17">Duluth1</strain>
        <tissue evidence="17">Whole animal</tissue>
    </source>
</reference>
<protein>
    <recommendedName>
        <fullName evidence="2">Thromboxane A2 receptor</fullName>
    </recommendedName>
    <alternativeName>
        <fullName evidence="13">Prostanoid TP receptor</fullName>
    </alternativeName>
</protein>
<keyword evidence="7 14" id="KW-0297">G-protein coupled receptor</keyword>
<dbReference type="AlphaFoldDB" id="A0A9D4RGI8"/>
<keyword evidence="11" id="KW-0325">Glycoprotein</keyword>
<dbReference type="Gene3D" id="1.20.1070.10">
    <property type="entry name" value="Rhodopsin 7-helix transmembrane proteins"/>
    <property type="match status" value="1"/>
</dbReference>
<dbReference type="CDD" id="cd14981">
    <property type="entry name" value="7tmA_Prostanoid_R"/>
    <property type="match status" value="1"/>
</dbReference>
<dbReference type="PROSITE" id="PS50262">
    <property type="entry name" value="G_PROTEIN_RECEP_F1_2"/>
    <property type="match status" value="1"/>
</dbReference>
<evidence type="ECO:0000256" key="3">
    <source>
        <dbReference type="ARBA" id="ARBA00022475"/>
    </source>
</evidence>
<dbReference type="GO" id="GO:0004957">
    <property type="term" value="F:prostaglandin E receptor activity"/>
    <property type="evidence" value="ECO:0007669"/>
    <property type="project" value="InterPro"/>
</dbReference>
<evidence type="ECO:0000256" key="7">
    <source>
        <dbReference type="ARBA" id="ARBA00023040"/>
    </source>
</evidence>
<dbReference type="InterPro" id="IPR001758">
    <property type="entry name" value="Prost_EP4_rcpt"/>
</dbReference>
<keyword evidence="18" id="KW-1185">Reference proteome</keyword>
<dbReference type="PRINTS" id="PR00586">
    <property type="entry name" value="PRSTNOIDEP4R"/>
</dbReference>
<dbReference type="PRINTS" id="PR01788">
    <property type="entry name" value="PROSTANOIDR"/>
</dbReference>
<dbReference type="InterPro" id="IPR000276">
    <property type="entry name" value="GPCR_Rhodpsn"/>
</dbReference>
<dbReference type="PANTHER" id="PTHR11866">
    <property type="entry name" value="G-PROTEIN COUPLED RECEPTOR FAMILY 1 MEMBER"/>
    <property type="match status" value="1"/>
</dbReference>
<evidence type="ECO:0000256" key="14">
    <source>
        <dbReference type="RuleBase" id="RU000688"/>
    </source>
</evidence>
<dbReference type="PRINTS" id="PR00237">
    <property type="entry name" value="GPCRRHODOPSN"/>
</dbReference>
<evidence type="ECO:0000256" key="2">
    <source>
        <dbReference type="ARBA" id="ARBA00017628"/>
    </source>
</evidence>
<keyword evidence="10 14" id="KW-0675">Receptor</keyword>
<comment type="caution">
    <text evidence="17">The sequence shown here is derived from an EMBL/GenBank/DDBJ whole genome shotgun (WGS) entry which is preliminary data.</text>
</comment>
<sequence length="523" mass="58670">MASKPNDSVMVANFSARININLSITGNMSESIRQDPLISLKVPAMMFASGVFGNVLAIIVLLRSSREHKQSVFYRLVGALACTDLFGTCATSPVTLAVYANNLKWVGGDLTCHYGSFMLIFAGYSTVFTVGTMAVDRFLAIMCPFFYDTHITKRRATFGIVGLWIFAAVLGFLPILGLGQNVNQYPGTWCFFNFTSSDIKNQIFAYSYASIGLVVIFVTAIFNLLVTYTLLQMRRKMLRSMNVSNTKRNDSELQMMVLLMGIIIIFSTCWCPFLIRILINQTHFRQVDKRADLQTLRLASFNQILDPWVYILFRKELFVRSFTFLKTLVKSVCRCNPLTDDVTDDVEHASVSRRSTRVVKSENSYSQLHETAYVREQYEPDTTHEDHLTALCNSDIENCASVVQSYKESSSADEPVTATSTCSPKVTLGKSSVRGSSCKTVLHLKHSACLFCLSNHPKEITLMCKQDRKSMSNIPGEVERTACPDLNGRCLYMVTDARALMRKNSFHMSLDDVGVPLVEQKLV</sequence>
<keyword evidence="5 14" id="KW-0812">Transmembrane</keyword>
<keyword evidence="9" id="KW-1015">Disulfide bond</keyword>
<proteinExistence type="inferred from homology"/>
<dbReference type="PANTHER" id="PTHR11866:SF16">
    <property type="entry name" value="PROSTAGLANDIN E2 RECEPTOR EP4 SUBTYPE-LIKE PROTEIN"/>
    <property type="match status" value="1"/>
</dbReference>
<gene>
    <name evidence="17" type="ORF">DPMN_030592</name>
</gene>
<evidence type="ECO:0000256" key="11">
    <source>
        <dbReference type="ARBA" id="ARBA00023180"/>
    </source>
</evidence>
<dbReference type="GO" id="GO:0007189">
    <property type="term" value="P:adenylate cyclase-activating G protein-coupled receptor signaling pathway"/>
    <property type="evidence" value="ECO:0007669"/>
    <property type="project" value="TreeGrafter"/>
</dbReference>
<evidence type="ECO:0000256" key="5">
    <source>
        <dbReference type="ARBA" id="ARBA00022692"/>
    </source>
</evidence>
<evidence type="ECO:0000313" key="18">
    <source>
        <dbReference type="Proteomes" id="UP000828390"/>
    </source>
</evidence>
<evidence type="ECO:0000256" key="1">
    <source>
        <dbReference type="ARBA" id="ARBA00004651"/>
    </source>
</evidence>
<evidence type="ECO:0000256" key="9">
    <source>
        <dbReference type="ARBA" id="ARBA00023157"/>
    </source>
</evidence>
<dbReference type="Proteomes" id="UP000828390">
    <property type="component" value="Unassembled WGS sequence"/>
</dbReference>
<dbReference type="SUPFAM" id="SSF81321">
    <property type="entry name" value="Family A G protein-coupled receptor-like"/>
    <property type="match status" value="1"/>
</dbReference>
<keyword evidence="6 15" id="KW-1133">Transmembrane helix</keyword>
<name>A0A9D4RGI8_DREPO</name>
<feature type="transmembrane region" description="Helical" evidence="15">
    <location>
        <begin position="44"/>
        <end position="62"/>
    </location>
</feature>
<keyword evidence="4" id="KW-0597">Phosphoprotein</keyword>
<keyword evidence="3" id="KW-1003">Cell membrane</keyword>
<comment type="subcellular location">
    <subcellularLocation>
        <location evidence="1">Cell membrane</location>
        <topology evidence="1">Multi-pass membrane protein</topology>
    </subcellularLocation>
</comment>
<organism evidence="17 18">
    <name type="scientific">Dreissena polymorpha</name>
    <name type="common">Zebra mussel</name>
    <name type="synonym">Mytilus polymorpha</name>
    <dbReference type="NCBI Taxonomy" id="45954"/>
    <lineage>
        <taxon>Eukaryota</taxon>
        <taxon>Metazoa</taxon>
        <taxon>Spiralia</taxon>
        <taxon>Lophotrochozoa</taxon>
        <taxon>Mollusca</taxon>
        <taxon>Bivalvia</taxon>
        <taxon>Autobranchia</taxon>
        <taxon>Heteroconchia</taxon>
        <taxon>Euheterodonta</taxon>
        <taxon>Imparidentia</taxon>
        <taxon>Neoheterodontei</taxon>
        <taxon>Myida</taxon>
        <taxon>Dreissenoidea</taxon>
        <taxon>Dreissenidae</taxon>
        <taxon>Dreissena</taxon>
    </lineage>
</organism>
<dbReference type="EMBL" id="JAIWYP010000002">
    <property type="protein sequence ID" value="KAH3867464.1"/>
    <property type="molecule type" value="Genomic_DNA"/>
</dbReference>
<dbReference type="OrthoDB" id="5959154at2759"/>
<evidence type="ECO:0000256" key="15">
    <source>
        <dbReference type="SAM" id="Phobius"/>
    </source>
</evidence>
<feature type="transmembrane region" description="Helical" evidence="15">
    <location>
        <begin position="203"/>
        <end position="231"/>
    </location>
</feature>
<feature type="transmembrane region" description="Helical" evidence="15">
    <location>
        <begin position="156"/>
        <end position="176"/>
    </location>
</feature>
<dbReference type="InterPro" id="IPR008365">
    <property type="entry name" value="Prostanoid_rcpt"/>
</dbReference>
<evidence type="ECO:0000256" key="4">
    <source>
        <dbReference type="ARBA" id="ARBA00022553"/>
    </source>
</evidence>
<dbReference type="PROSITE" id="PS00237">
    <property type="entry name" value="G_PROTEIN_RECEP_F1_1"/>
    <property type="match status" value="1"/>
</dbReference>
<evidence type="ECO:0000256" key="8">
    <source>
        <dbReference type="ARBA" id="ARBA00023136"/>
    </source>
</evidence>
<dbReference type="InterPro" id="IPR017452">
    <property type="entry name" value="GPCR_Rhodpsn_7TM"/>
</dbReference>
<evidence type="ECO:0000313" key="17">
    <source>
        <dbReference type="EMBL" id="KAH3867464.1"/>
    </source>
</evidence>
<dbReference type="GO" id="GO:0005886">
    <property type="term" value="C:plasma membrane"/>
    <property type="evidence" value="ECO:0007669"/>
    <property type="project" value="UniProtKB-SubCell"/>
</dbReference>
<keyword evidence="12 14" id="KW-0807">Transducer</keyword>
<evidence type="ECO:0000259" key="16">
    <source>
        <dbReference type="PROSITE" id="PS50262"/>
    </source>
</evidence>
<feature type="transmembrane region" description="Helical" evidence="15">
    <location>
        <begin position="257"/>
        <end position="279"/>
    </location>
</feature>